<sequence>MTYTTDSAEWPSGYQVPAAVKALVDRLYSLLDSDASNVGDILANEIFTSDGVAFFGGSPSRGTEGKSLRHITFASRDKAWVAISSRKHTVQRVYMNSKDGDDLLFIANVEMGLRNGRRVEGPFAGRLVISESQSADPKLKLYQVWGDSGPLVKALQEK</sequence>
<name>A0A507B1T8_9PEZI</name>
<dbReference type="OrthoDB" id="3468019at2759"/>
<dbReference type="EMBL" id="SKBQ01000032">
    <property type="protein sequence ID" value="TPX13677.1"/>
    <property type="molecule type" value="Genomic_DNA"/>
</dbReference>
<gene>
    <name evidence="1" type="ORF">E0L32_005880</name>
</gene>
<dbReference type="Proteomes" id="UP000319257">
    <property type="component" value="Unassembled WGS sequence"/>
</dbReference>
<proteinExistence type="predicted"/>
<reference evidence="1 2" key="1">
    <citation type="submission" date="2019-06" db="EMBL/GenBank/DDBJ databases">
        <title>Draft genome sequence of the filamentous fungus Phialemoniopsis curvata isolated from diesel fuel.</title>
        <authorList>
            <person name="Varaljay V.A."/>
            <person name="Lyon W.J."/>
            <person name="Crouch A.L."/>
            <person name="Drake C.E."/>
            <person name="Hollomon J.M."/>
            <person name="Nadeau L.J."/>
            <person name="Nunn H.S."/>
            <person name="Stevenson B.S."/>
            <person name="Bojanowski C.L."/>
            <person name="Crookes-Goodson W.J."/>
        </authorList>
    </citation>
    <scope>NUCLEOTIDE SEQUENCE [LARGE SCALE GENOMIC DNA]</scope>
    <source>
        <strain evidence="1 2">D216</strain>
    </source>
</reference>
<protein>
    <recommendedName>
        <fullName evidence="3">SnoaL-like domain-containing protein</fullName>
    </recommendedName>
</protein>
<evidence type="ECO:0000313" key="1">
    <source>
        <dbReference type="EMBL" id="TPX13677.1"/>
    </source>
</evidence>
<keyword evidence="2" id="KW-1185">Reference proteome</keyword>
<dbReference type="RefSeq" id="XP_030995388.1">
    <property type="nucleotide sequence ID" value="XM_031140450.1"/>
</dbReference>
<accession>A0A507B1T8</accession>
<dbReference type="GeneID" id="41973327"/>
<dbReference type="AlphaFoldDB" id="A0A507B1T8"/>
<evidence type="ECO:0008006" key="3">
    <source>
        <dbReference type="Google" id="ProtNLM"/>
    </source>
</evidence>
<evidence type="ECO:0000313" key="2">
    <source>
        <dbReference type="Proteomes" id="UP000319257"/>
    </source>
</evidence>
<dbReference type="InParanoid" id="A0A507B1T8"/>
<organism evidence="1 2">
    <name type="scientific">Thyridium curvatum</name>
    <dbReference type="NCBI Taxonomy" id="1093900"/>
    <lineage>
        <taxon>Eukaryota</taxon>
        <taxon>Fungi</taxon>
        <taxon>Dikarya</taxon>
        <taxon>Ascomycota</taxon>
        <taxon>Pezizomycotina</taxon>
        <taxon>Sordariomycetes</taxon>
        <taxon>Sordariomycetidae</taxon>
        <taxon>Thyridiales</taxon>
        <taxon>Thyridiaceae</taxon>
        <taxon>Thyridium</taxon>
    </lineage>
</organism>
<comment type="caution">
    <text evidence="1">The sequence shown here is derived from an EMBL/GenBank/DDBJ whole genome shotgun (WGS) entry which is preliminary data.</text>
</comment>